<evidence type="ECO:0000256" key="1">
    <source>
        <dbReference type="SAM" id="Phobius"/>
    </source>
</evidence>
<dbReference type="EMBL" id="JASKHM010000001">
    <property type="protein sequence ID" value="MEQ4481211.1"/>
    <property type="molecule type" value="Genomic_DNA"/>
</dbReference>
<dbReference type="Proteomes" id="UP001493487">
    <property type="component" value="Unassembled WGS sequence"/>
</dbReference>
<dbReference type="PANTHER" id="PTHR47791">
    <property type="entry name" value="MEIOTICALLY UP-REGULATED GENE 191 PROTEIN"/>
    <property type="match status" value="1"/>
</dbReference>
<dbReference type="GO" id="GO:0016787">
    <property type="term" value="F:hydrolase activity"/>
    <property type="evidence" value="ECO:0007669"/>
    <property type="project" value="UniProtKB-KW"/>
</dbReference>
<organism evidence="2 3">
    <name type="scientific">Cohnella silvisoli</name>
    <dbReference type="NCBI Taxonomy" id="2873699"/>
    <lineage>
        <taxon>Bacteria</taxon>
        <taxon>Bacillati</taxon>
        <taxon>Bacillota</taxon>
        <taxon>Bacilli</taxon>
        <taxon>Bacillales</taxon>
        <taxon>Paenibacillaceae</taxon>
        <taxon>Cohnella</taxon>
    </lineage>
</organism>
<keyword evidence="3" id="KW-1185">Reference proteome</keyword>
<protein>
    <submittedName>
        <fullName evidence="2">Glycoside hydrolase family 76 protein</fullName>
    </submittedName>
</protein>
<reference evidence="2 3" key="1">
    <citation type="journal article" date="2023" name="Genome Announc.">
        <title>Pan-Genome Analyses of the Genus Cohnella and Proposal of the Novel Species Cohnella silvisoli sp. nov., Isolated from Forest Soil.</title>
        <authorList>
            <person name="Wang C."/>
            <person name="Mao L."/>
            <person name="Bao G."/>
            <person name="Zhu H."/>
        </authorList>
    </citation>
    <scope>NUCLEOTIDE SEQUENCE [LARGE SCALE GENOMIC DNA]</scope>
    <source>
        <strain evidence="2 3">NL03-T5-1</strain>
    </source>
</reference>
<dbReference type="InterPro" id="IPR014512">
    <property type="entry name" value="O_gly_hydro"/>
</dbReference>
<sequence length="387" mass="44377">MNAAKAWKLVVIVLVICLAGVFWKIGWLDRIWDKPVSESTVWSERAEEAELQLSESFWDEKHRLYNNASPCLLQTCDHPFNYWWLAHAVELQADAYGRTGDEGYKERLSQLYQGILDRNVGFFPNDYYDDMAWMGLAWLKAYDVTEDNRYKEAVLILWKDIETGWNDSQGGGIAWRKEQQDYKNTPANAPSSILAAKLYERFKDQQYLDWATKIYDWQKKSLVDPDSGLVWDGVNRTGDGHIDKEWQFSYNQGTFIGAGVELFRATGQERYLDDAKKTATFVVRQFANGTTGMLPSEGDGDGALFKGILIRYLGELIQVDKQPEPWVKLIRANAESLWTYGKEKDKAFFGSSWGQTPESPVQLSAYLSGVMLLETMARLERDGKLDE</sequence>
<keyword evidence="1" id="KW-0472">Membrane</keyword>
<keyword evidence="2" id="KW-0378">Hydrolase</keyword>
<evidence type="ECO:0000313" key="2">
    <source>
        <dbReference type="EMBL" id="MEQ4481211.1"/>
    </source>
</evidence>
<dbReference type="InterPro" id="IPR005198">
    <property type="entry name" value="Glyco_hydro_76"/>
</dbReference>
<feature type="transmembrane region" description="Helical" evidence="1">
    <location>
        <begin position="6"/>
        <end position="25"/>
    </location>
</feature>
<dbReference type="RefSeq" id="WP_232182278.1">
    <property type="nucleotide sequence ID" value="NZ_JAIOAP010000001.1"/>
</dbReference>
<evidence type="ECO:0000313" key="3">
    <source>
        <dbReference type="Proteomes" id="UP001493487"/>
    </source>
</evidence>
<dbReference type="PIRSF" id="PIRSF021505">
    <property type="entry name" value="O_gly_hdrol"/>
    <property type="match status" value="1"/>
</dbReference>
<accession>A0ABV1KNN2</accession>
<keyword evidence="1" id="KW-0812">Transmembrane</keyword>
<dbReference type="SUPFAM" id="SSF48208">
    <property type="entry name" value="Six-hairpin glycosidases"/>
    <property type="match status" value="1"/>
</dbReference>
<dbReference type="InterPro" id="IPR008928">
    <property type="entry name" value="6-hairpin_glycosidase_sf"/>
</dbReference>
<proteinExistence type="predicted"/>
<keyword evidence="1" id="KW-1133">Transmembrane helix</keyword>
<name>A0ABV1KNN2_9BACL</name>
<comment type="caution">
    <text evidence="2">The sequence shown here is derived from an EMBL/GenBank/DDBJ whole genome shotgun (WGS) entry which is preliminary data.</text>
</comment>
<gene>
    <name evidence="2" type="ORF">QJS35_02255</name>
</gene>
<dbReference type="Pfam" id="PF03663">
    <property type="entry name" value="Glyco_hydro_76"/>
    <property type="match status" value="1"/>
</dbReference>
<dbReference type="PANTHER" id="PTHR47791:SF3">
    <property type="entry name" value="MEIOTICALLY UP-REGULATED GENE 191 PROTEIN"/>
    <property type="match status" value="1"/>
</dbReference>
<dbReference type="Gene3D" id="1.50.10.20">
    <property type="match status" value="1"/>
</dbReference>
<dbReference type="InterPro" id="IPR053169">
    <property type="entry name" value="MUG_Protein"/>
</dbReference>